<reference evidence="2" key="1">
    <citation type="submission" date="2018-05" db="EMBL/GenBank/DDBJ databases">
        <authorList>
            <person name="Lanie J.A."/>
            <person name="Ng W.-L."/>
            <person name="Kazmierczak K.M."/>
            <person name="Andrzejewski T.M."/>
            <person name="Davidsen T.M."/>
            <person name="Wayne K.J."/>
            <person name="Tettelin H."/>
            <person name="Glass J.I."/>
            <person name="Rusch D."/>
            <person name="Podicherti R."/>
            <person name="Tsui H.-C.T."/>
            <person name="Winkler M.E."/>
        </authorList>
    </citation>
    <scope>NUCLEOTIDE SEQUENCE</scope>
</reference>
<evidence type="ECO:0000313" key="2">
    <source>
        <dbReference type="EMBL" id="SVC82308.1"/>
    </source>
</evidence>
<name>A0A382QBH0_9ZZZZ</name>
<feature type="region of interest" description="Disordered" evidence="1">
    <location>
        <begin position="1"/>
        <end position="27"/>
    </location>
</feature>
<sequence>QIRRVHSAHRAYGTDPSTRPPSEQDGLDPLAVKLSADVVAVRRQLRSKGGGSLRQAVMLQEILGLPAAVRPDRFDE</sequence>
<dbReference type="EMBL" id="UINC01112985">
    <property type="protein sequence ID" value="SVC82308.1"/>
    <property type="molecule type" value="Genomic_DNA"/>
</dbReference>
<organism evidence="2">
    <name type="scientific">marine metagenome</name>
    <dbReference type="NCBI Taxonomy" id="408172"/>
    <lineage>
        <taxon>unclassified sequences</taxon>
        <taxon>metagenomes</taxon>
        <taxon>ecological metagenomes</taxon>
    </lineage>
</organism>
<accession>A0A382QBH0</accession>
<feature type="non-terminal residue" evidence="2">
    <location>
        <position position="1"/>
    </location>
</feature>
<proteinExistence type="predicted"/>
<evidence type="ECO:0000256" key="1">
    <source>
        <dbReference type="SAM" id="MobiDB-lite"/>
    </source>
</evidence>
<gene>
    <name evidence="2" type="ORF">METZ01_LOCUS335162</name>
</gene>
<dbReference type="AlphaFoldDB" id="A0A382QBH0"/>
<protein>
    <submittedName>
        <fullName evidence="2">Uncharacterized protein</fullName>
    </submittedName>
</protein>